<feature type="chain" id="PRO_5015504610" evidence="1">
    <location>
        <begin position="28"/>
        <end position="172"/>
    </location>
</feature>
<dbReference type="AlphaFoldDB" id="A0A2T0RTG5"/>
<dbReference type="RefSeq" id="WP_106204835.1">
    <property type="nucleotide sequence ID" value="NZ_PVTD01000003.1"/>
</dbReference>
<proteinExistence type="predicted"/>
<protein>
    <submittedName>
        <fullName evidence="2">Uncharacterized protein</fullName>
    </submittedName>
</protein>
<keyword evidence="3" id="KW-1185">Reference proteome</keyword>
<name>A0A2T0RTG5_9RHOB</name>
<reference evidence="2 3" key="1">
    <citation type="submission" date="2018-03" db="EMBL/GenBank/DDBJ databases">
        <title>Genomic Encyclopedia of Archaeal and Bacterial Type Strains, Phase II (KMG-II): from individual species to whole genera.</title>
        <authorList>
            <person name="Goeker M."/>
        </authorList>
    </citation>
    <scope>NUCLEOTIDE SEQUENCE [LARGE SCALE GENOMIC DNA]</scope>
    <source>
        <strain evidence="2 3">DSM 29328</strain>
    </source>
</reference>
<comment type="caution">
    <text evidence="2">The sequence shown here is derived from an EMBL/GenBank/DDBJ whole genome shotgun (WGS) entry which is preliminary data.</text>
</comment>
<sequence>MERTWQRRAILAGIAASMAIAPPAGIAAEPSVLVYDVTSSGSPALPLLEIDAKARVRVREVPGQIPEVRGQLTEYSLAAILRVLVEDIGVLTIDDTRIEAEIRATDAARGSVPSIADGGVTRLVLDVPKGRNVIELHATALKAGIYPDIDDLQRLRQAETYLLELVGRLRAR</sequence>
<feature type="signal peptide" evidence="1">
    <location>
        <begin position="1"/>
        <end position="27"/>
    </location>
</feature>
<keyword evidence="1" id="KW-0732">Signal</keyword>
<dbReference type="OrthoDB" id="270953at2"/>
<evidence type="ECO:0000256" key="1">
    <source>
        <dbReference type="SAM" id="SignalP"/>
    </source>
</evidence>
<evidence type="ECO:0000313" key="2">
    <source>
        <dbReference type="EMBL" id="PRY24474.1"/>
    </source>
</evidence>
<evidence type="ECO:0000313" key="3">
    <source>
        <dbReference type="Proteomes" id="UP000239480"/>
    </source>
</evidence>
<gene>
    <name evidence="2" type="ORF">CLV78_103340</name>
</gene>
<accession>A0A2T0RTG5</accession>
<dbReference type="EMBL" id="PVTD01000003">
    <property type="protein sequence ID" value="PRY24474.1"/>
    <property type="molecule type" value="Genomic_DNA"/>
</dbReference>
<organism evidence="2 3">
    <name type="scientific">Aliiruegeria haliotis</name>
    <dbReference type="NCBI Taxonomy" id="1280846"/>
    <lineage>
        <taxon>Bacteria</taxon>
        <taxon>Pseudomonadati</taxon>
        <taxon>Pseudomonadota</taxon>
        <taxon>Alphaproteobacteria</taxon>
        <taxon>Rhodobacterales</taxon>
        <taxon>Roseobacteraceae</taxon>
        <taxon>Aliiruegeria</taxon>
    </lineage>
</organism>
<dbReference type="Proteomes" id="UP000239480">
    <property type="component" value="Unassembled WGS sequence"/>
</dbReference>